<proteinExistence type="predicted"/>
<evidence type="ECO:0000256" key="1">
    <source>
        <dbReference type="SAM" id="MobiDB-lite"/>
    </source>
</evidence>
<dbReference type="Proteomes" id="UP000324767">
    <property type="component" value="Unassembled WGS sequence"/>
</dbReference>
<dbReference type="PANTHER" id="PTHR15004">
    <property type="entry name" value="GLUTAMYL-TRNA(GLN) AMIDOTRANSFERASE SUBUNIT C, MITOCHONDRIAL"/>
    <property type="match status" value="1"/>
</dbReference>
<dbReference type="GO" id="GO:0006450">
    <property type="term" value="P:regulation of translational fidelity"/>
    <property type="evidence" value="ECO:0007669"/>
    <property type="project" value="InterPro"/>
</dbReference>
<dbReference type="SUPFAM" id="SSF141000">
    <property type="entry name" value="Glu-tRNAGln amidotransferase C subunit"/>
    <property type="match status" value="1"/>
</dbReference>
<dbReference type="OrthoDB" id="5522061at2759"/>
<dbReference type="InterPro" id="IPR036113">
    <property type="entry name" value="Asp/Glu-ADT_sf_sub_c"/>
</dbReference>
<sequence length="151" mass="17107">MLAKPSWSVKSLLETDRQPSPESTITQKQLHHLLRLSALPLPKSLEEEAKMIKTLASQLHFVKAIQSVDTSGVRPLQVVRDETAEAEKENEITMESLRDVFAKEETVPGKTRRIRRRTDMPIDTEGVEDWDALAQAPKKIGRYFVVDTGKD</sequence>
<dbReference type="EMBL" id="VXIT01000002">
    <property type="protein sequence ID" value="KAA6414978.1"/>
    <property type="molecule type" value="Genomic_DNA"/>
</dbReference>
<feature type="domain" description="Glutamyl-tRNA amidotransferase complex subunit Gta3" evidence="2">
    <location>
        <begin position="20"/>
        <end position="76"/>
    </location>
</feature>
<evidence type="ECO:0000313" key="3">
    <source>
        <dbReference type="EMBL" id="KAA6414978.1"/>
    </source>
</evidence>
<dbReference type="AlphaFoldDB" id="A0A5M8Q1C1"/>
<dbReference type="Pfam" id="PF20978">
    <property type="entry name" value="Gta3"/>
    <property type="match status" value="1"/>
</dbReference>
<dbReference type="GO" id="GO:0005739">
    <property type="term" value="C:mitochondrion"/>
    <property type="evidence" value="ECO:0007669"/>
    <property type="project" value="TreeGrafter"/>
</dbReference>
<accession>A0A5M8Q1C1</accession>
<evidence type="ECO:0000313" key="4">
    <source>
        <dbReference type="Proteomes" id="UP000324767"/>
    </source>
</evidence>
<organism evidence="3 4">
    <name type="scientific">Lasallia pustulata</name>
    <dbReference type="NCBI Taxonomy" id="136370"/>
    <lineage>
        <taxon>Eukaryota</taxon>
        <taxon>Fungi</taxon>
        <taxon>Dikarya</taxon>
        <taxon>Ascomycota</taxon>
        <taxon>Pezizomycotina</taxon>
        <taxon>Lecanoromycetes</taxon>
        <taxon>OSLEUM clade</taxon>
        <taxon>Umbilicariomycetidae</taxon>
        <taxon>Umbilicariales</taxon>
        <taxon>Umbilicariaceae</taxon>
        <taxon>Lasallia</taxon>
    </lineage>
</organism>
<feature type="region of interest" description="Disordered" evidence="1">
    <location>
        <begin position="1"/>
        <end position="27"/>
    </location>
</feature>
<dbReference type="InterPro" id="IPR049545">
    <property type="entry name" value="Gta3_dom"/>
</dbReference>
<comment type="caution">
    <text evidence="3">The sequence shown here is derived from an EMBL/GenBank/DDBJ whole genome shotgun (WGS) entry which is preliminary data.</text>
</comment>
<dbReference type="GO" id="GO:0032543">
    <property type="term" value="P:mitochondrial translation"/>
    <property type="evidence" value="ECO:0007669"/>
    <property type="project" value="TreeGrafter"/>
</dbReference>
<reference evidence="3 4" key="1">
    <citation type="submission" date="2019-09" db="EMBL/GenBank/DDBJ databases">
        <title>The hologenome of the rock-dwelling lichen Lasallia pustulata.</title>
        <authorList>
            <person name="Greshake Tzovaras B."/>
            <person name="Segers F."/>
            <person name="Bicker A."/>
            <person name="Dal Grande F."/>
            <person name="Otte J."/>
            <person name="Hankeln T."/>
            <person name="Schmitt I."/>
            <person name="Ebersberger I."/>
        </authorList>
    </citation>
    <scope>NUCLEOTIDE SEQUENCE [LARGE SCALE GENOMIC DNA]</scope>
    <source>
        <strain evidence="3">A1-1</strain>
    </source>
</reference>
<dbReference type="GO" id="GO:0030956">
    <property type="term" value="C:glutamyl-tRNA(Gln) amidotransferase complex"/>
    <property type="evidence" value="ECO:0007669"/>
    <property type="project" value="TreeGrafter"/>
</dbReference>
<protein>
    <recommendedName>
        <fullName evidence="2">Glutamyl-tRNA amidotransferase complex subunit Gta3 domain-containing protein</fullName>
    </recommendedName>
</protein>
<name>A0A5M8Q1C1_9LECA</name>
<dbReference type="InterPro" id="IPR003837">
    <property type="entry name" value="GatC"/>
</dbReference>
<gene>
    <name evidence="3" type="ORF">FRX48_01729</name>
</gene>
<evidence type="ECO:0000259" key="2">
    <source>
        <dbReference type="Pfam" id="PF20978"/>
    </source>
</evidence>
<dbReference type="GO" id="GO:0070681">
    <property type="term" value="P:glutaminyl-tRNAGln biosynthesis via transamidation"/>
    <property type="evidence" value="ECO:0007669"/>
    <property type="project" value="TreeGrafter"/>
</dbReference>
<dbReference type="PANTHER" id="PTHR15004:SF0">
    <property type="entry name" value="GLUTAMYL-TRNA(GLN) AMIDOTRANSFERASE SUBUNIT C, MITOCHONDRIAL"/>
    <property type="match status" value="1"/>
</dbReference>